<dbReference type="InterPro" id="IPR034073">
    <property type="entry name" value="Subtilisin_DY-like_dom"/>
</dbReference>
<keyword evidence="2" id="KW-0732">Signal</keyword>
<dbReference type="Pfam" id="PF03423">
    <property type="entry name" value="CBM_25"/>
    <property type="match status" value="3"/>
</dbReference>
<dbReference type="RefSeq" id="WP_219872643.1">
    <property type="nucleotide sequence ID" value="NZ_JAHZIJ010000006.1"/>
</dbReference>
<keyword evidence="5" id="KW-1185">Reference proteome</keyword>
<feature type="chain" id="PRO_5047016561" evidence="2">
    <location>
        <begin position="31"/>
        <end position="851"/>
    </location>
</feature>
<dbReference type="Gene3D" id="3.40.50.200">
    <property type="entry name" value="Peptidase S8/S53 domain"/>
    <property type="match status" value="1"/>
</dbReference>
<evidence type="ECO:0000256" key="2">
    <source>
        <dbReference type="SAM" id="SignalP"/>
    </source>
</evidence>
<evidence type="ECO:0000259" key="3">
    <source>
        <dbReference type="PROSITE" id="PS50853"/>
    </source>
</evidence>
<dbReference type="PROSITE" id="PS50853">
    <property type="entry name" value="FN3"/>
    <property type="match status" value="1"/>
</dbReference>
<protein>
    <submittedName>
        <fullName evidence="4">Fibronectin type III domain-containing protein</fullName>
    </submittedName>
</protein>
<dbReference type="SUPFAM" id="SSF52743">
    <property type="entry name" value="Subtilisin-like"/>
    <property type="match status" value="1"/>
</dbReference>
<reference evidence="4 5" key="1">
    <citation type="submission" date="2021-07" db="EMBL/GenBank/DDBJ databases">
        <title>Paenibacillus radiodurans sp. nov., isolated from the southeastern edge of Tengger Desert.</title>
        <authorList>
            <person name="Zhang G."/>
        </authorList>
    </citation>
    <scope>NUCLEOTIDE SEQUENCE [LARGE SCALE GENOMIC DNA]</scope>
    <source>
        <strain evidence="4 5">DT7-4</strain>
    </source>
</reference>
<dbReference type="SUPFAM" id="SSF49265">
    <property type="entry name" value="Fibronectin type III"/>
    <property type="match status" value="1"/>
</dbReference>
<dbReference type="Pfam" id="PF00041">
    <property type="entry name" value="fn3"/>
    <property type="match status" value="1"/>
</dbReference>
<feature type="signal peptide" evidence="2">
    <location>
        <begin position="1"/>
        <end position="30"/>
    </location>
</feature>
<dbReference type="InterPro" id="IPR005085">
    <property type="entry name" value="CBM25"/>
</dbReference>
<dbReference type="InterPro" id="IPR013783">
    <property type="entry name" value="Ig-like_fold"/>
</dbReference>
<dbReference type="CDD" id="cd00063">
    <property type="entry name" value="FN3"/>
    <property type="match status" value="1"/>
</dbReference>
<organism evidence="4 5">
    <name type="scientific">Paenibacillus oenotherae</name>
    <dbReference type="NCBI Taxonomy" id="1435645"/>
    <lineage>
        <taxon>Bacteria</taxon>
        <taxon>Bacillati</taxon>
        <taxon>Bacillota</taxon>
        <taxon>Bacilli</taxon>
        <taxon>Bacillales</taxon>
        <taxon>Paenibacillaceae</taxon>
        <taxon>Paenibacillus</taxon>
    </lineage>
</organism>
<comment type="caution">
    <text evidence="1">Lacks conserved residue(s) required for the propagation of feature annotation.</text>
</comment>
<dbReference type="SMART" id="SM01066">
    <property type="entry name" value="CBM_25"/>
    <property type="match status" value="3"/>
</dbReference>
<dbReference type="Proteomes" id="UP000812277">
    <property type="component" value="Unassembled WGS sequence"/>
</dbReference>
<gene>
    <name evidence="4" type="ORF">K0T92_11700</name>
</gene>
<feature type="domain" description="Fibronectin type-III" evidence="3">
    <location>
        <begin position="486"/>
        <end position="571"/>
    </location>
</feature>
<proteinExistence type="inferred from homology"/>
<sequence>MMVKRTMAHLIMTSAVFLSIAALDTVPVLANGEEPSSLAFPDEIVVKFKPDANLPYQDGVEPEVGEDDGLRETLSHYPSLTFNRLFRNYDLQALPIESSASVFQRYFTVPVPEGADPGNLLERLNQSGVVEEAYLKPKPVEDPGVIIPNSTPVQPGDDSNFSSQLYANAGPLGHDAPYAWQFEGGDGKGIQWVDIERGWAFNHEDLAAHQIQMLPGSTIFPSSADHGTAVLGVVSAVDNAIGNIGLANKAKPMVSSTIRAAGGYNIAEAILVAVDALQRGDVILLEAQTSYSTANGYVPIEVYPAEFDAIRYAVDQGITVVEAGGNGSVNLNNFQTIDGKYILNQSSADFRDSGAIMVGASSSSVPHTRLYFSNYGNRIDVNSWGFSVHTLAAASPSATTGYQSDFSGTSSASAIVTSSVISIQGIAKAQFGAPYAPDIVRNLLRNPAFNTPTGNPAVDQIGNLPNLKGIIDQMSPPVVDSVAPSMPSNLTVSGKTTSIISLAWSAATDNIGVVRYEVWRDNLKIGTSTATSFTDTGLTPGTAYSYTVKAVDAAGNLSAASASLSVATDNPNTVTVYYKHGYSTPYIHYRPVGGTWTTAPGTSLSPSEVPGYSKLTIAVGTATSLEAVFNDGNNNWDNNYGNNYIFPLGISTIDNGYITSGAPVANNVTIYYKQGYSTPYIHYRPSGGAWTTAPGAAMPASEIPGYNKLTINVGTAVGLEAAFNNGNGTWDNNHGSNYYFSAGTFTFNAGTITSGMPTANTVTIYYKRGYSTPYIHWRPEGGVWTPVPGQAMPSSEVAGYSKVTLTIGAASRAEVCFNNGSGAWDNNSGRNYFINKGTFTFNNGSITSGSP</sequence>
<dbReference type="EMBL" id="JAHZIJ010000006">
    <property type="protein sequence ID" value="MBW7475414.1"/>
    <property type="molecule type" value="Genomic_DNA"/>
</dbReference>
<evidence type="ECO:0000313" key="5">
    <source>
        <dbReference type="Proteomes" id="UP000812277"/>
    </source>
</evidence>
<dbReference type="PROSITE" id="PS51892">
    <property type="entry name" value="SUBTILASE"/>
    <property type="match status" value="1"/>
</dbReference>
<comment type="caution">
    <text evidence="4">The sequence shown here is derived from an EMBL/GenBank/DDBJ whole genome shotgun (WGS) entry which is preliminary data.</text>
</comment>
<dbReference type="Gene3D" id="2.60.40.10">
    <property type="entry name" value="Immunoglobulins"/>
    <property type="match status" value="4"/>
</dbReference>
<accession>A0ABS7D645</accession>
<evidence type="ECO:0000313" key="4">
    <source>
        <dbReference type="EMBL" id="MBW7475414.1"/>
    </source>
</evidence>
<dbReference type="InterPro" id="IPR036852">
    <property type="entry name" value="Peptidase_S8/S53_dom_sf"/>
</dbReference>
<dbReference type="InterPro" id="IPR036116">
    <property type="entry name" value="FN3_sf"/>
</dbReference>
<evidence type="ECO:0000256" key="1">
    <source>
        <dbReference type="PROSITE-ProRule" id="PRU01240"/>
    </source>
</evidence>
<comment type="similarity">
    <text evidence="1">Belongs to the peptidase S8 family.</text>
</comment>
<name>A0ABS7D645_9BACL</name>
<dbReference type="CDD" id="cd04843">
    <property type="entry name" value="Peptidases_S8_11"/>
    <property type="match status" value="1"/>
</dbReference>
<dbReference type="InterPro" id="IPR003961">
    <property type="entry name" value="FN3_dom"/>
</dbReference>
<dbReference type="SMART" id="SM00060">
    <property type="entry name" value="FN3"/>
    <property type="match status" value="1"/>
</dbReference>